<accession>A0A183Q3D9</accession>
<dbReference type="AlphaFoldDB" id="A0A183Q3D9"/>
<protein>
    <submittedName>
        <fullName evidence="1">Uncharacterized protein</fullName>
    </submittedName>
</protein>
<dbReference type="EMBL" id="UZAL01046373">
    <property type="protein sequence ID" value="VDP84181.1"/>
    <property type="molecule type" value="Genomic_DNA"/>
</dbReference>
<keyword evidence="2" id="KW-1185">Reference proteome</keyword>
<evidence type="ECO:0000313" key="1">
    <source>
        <dbReference type="EMBL" id="VDP84181.1"/>
    </source>
</evidence>
<proteinExistence type="predicted"/>
<gene>
    <name evidence="1" type="ORF">SMTD_LOCUS21125</name>
</gene>
<evidence type="ECO:0000313" key="2">
    <source>
        <dbReference type="Proteomes" id="UP000269396"/>
    </source>
</evidence>
<reference evidence="1 2" key="1">
    <citation type="submission" date="2018-11" db="EMBL/GenBank/DDBJ databases">
        <authorList>
            <consortium name="Pathogen Informatics"/>
        </authorList>
    </citation>
    <scope>NUCLEOTIDE SEQUENCE [LARGE SCALE GENOMIC DNA]</scope>
    <source>
        <strain>Denwood</strain>
        <strain evidence="2">Zambia</strain>
    </source>
</reference>
<name>A0A183Q3D9_9TREM</name>
<dbReference type="Proteomes" id="UP000269396">
    <property type="component" value="Unassembled WGS sequence"/>
</dbReference>
<organism evidence="1 2">
    <name type="scientific">Schistosoma mattheei</name>
    <dbReference type="NCBI Taxonomy" id="31246"/>
    <lineage>
        <taxon>Eukaryota</taxon>
        <taxon>Metazoa</taxon>
        <taxon>Spiralia</taxon>
        <taxon>Lophotrochozoa</taxon>
        <taxon>Platyhelminthes</taxon>
        <taxon>Trematoda</taxon>
        <taxon>Digenea</taxon>
        <taxon>Strigeidida</taxon>
        <taxon>Schistosomatoidea</taxon>
        <taxon>Schistosomatidae</taxon>
        <taxon>Schistosoma</taxon>
    </lineage>
</organism>
<sequence length="40" mass="4915">MYFIIQNIPVVKIQALKDVLSKSISVYYYYLLIYYHYFNS</sequence>